<dbReference type="Proteomes" id="UP001337305">
    <property type="component" value="Unassembled WGS sequence"/>
</dbReference>
<feature type="transmembrane region" description="Helical" evidence="1">
    <location>
        <begin position="116"/>
        <end position="137"/>
    </location>
</feature>
<dbReference type="Pfam" id="PF04397">
    <property type="entry name" value="LytTR"/>
    <property type="match status" value="1"/>
</dbReference>
<keyword evidence="1" id="KW-1133">Transmembrane helix</keyword>
<sequence>MFKQLNKNQKLVVHILFWVIYYVLFSLIWTVDDNYKDSFYLEFILLPIRILAVYFTIRLLIPKFLLKKNFSQFLFFYILSIVLLGFMQQGFIHFFYKPDAESAVSANFSVNSLVRAVILINSTVFFVATIYILNLYFLQREAYENIIDEQTKDDAEEFLKIELKSNRKKYLISACDIIYIEAMGNYVNYHIDNSKKITVYQSLKKCLNLLPNNFIRVHKSYIVNQKKIRSYDKEYIEVSNEMFIPVGSTFNIENISSI</sequence>
<gene>
    <name evidence="3" type="ORF">N1F79_10270</name>
</gene>
<evidence type="ECO:0000313" key="4">
    <source>
        <dbReference type="Proteomes" id="UP001337305"/>
    </source>
</evidence>
<dbReference type="PROSITE" id="PS50930">
    <property type="entry name" value="HTH_LYTTR"/>
    <property type="match status" value="1"/>
</dbReference>
<evidence type="ECO:0000259" key="2">
    <source>
        <dbReference type="PROSITE" id="PS50930"/>
    </source>
</evidence>
<dbReference type="RefSeq" id="WP_303305859.1">
    <property type="nucleotide sequence ID" value="NZ_JAODOP010000004.1"/>
</dbReference>
<evidence type="ECO:0000313" key="3">
    <source>
        <dbReference type="EMBL" id="MEF3833516.1"/>
    </source>
</evidence>
<dbReference type="Gene3D" id="2.40.50.1020">
    <property type="entry name" value="LytTr DNA-binding domain"/>
    <property type="match status" value="1"/>
</dbReference>
<reference evidence="3 4" key="1">
    <citation type="submission" date="2022-09" db="EMBL/GenBank/DDBJ databases">
        <title>Genome sequencing of Flavivirga sp. MEBiC05379.</title>
        <authorList>
            <person name="Oh H.-M."/>
            <person name="Kwon K.K."/>
            <person name="Park M.J."/>
            <person name="Yang S.-H."/>
        </authorList>
    </citation>
    <scope>NUCLEOTIDE SEQUENCE [LARGE SCALE GENOMIC DNA]</scope>
    <source>
        <strain evidence="3 4">MEBiC05379</strain>
    </source>
</reference>
<feature type="transmembrane region" description="Helical" evidence="1">
    <location>
        <begin position="73"/>
        <end position="96"/>
    </location>
</feature>
<evidence type="ECO:0000256" key="1">
    <source>
        <dbReference type="SAM" id="Phobius"/>
    </source>
</evidence>
<proteinExistence type="predicted"/>
<organism evidence="3 4">
    <name type="scientific">Flavivirga spongiicola</name>
    <dbReference type="NCBI Taxonomy" id="421621"/>
    <lineage>
        <taxon>Bacteria</taxon>
        <taxon>Pseudomonadati</taxon>
        <taxon>Bacteroidota</taxon>
        <taxon>Flavobacteriia</taxon>
        <taxon>Flavobacteriales</taxon>
        <taxon>Flavobacteriaceae</taxon>
        <taxon>Flavivirga</taxon>
    </lineage>
</organism>
<dbReference type="EMBL" id="JAODOP010000004">
    <property type="protein sequence ID" value="MEF3833516.1"/>
    <property type="molecule type" value="Genomic_DNA"/>
</dbReference>
<name>A0ABU7XSZ2_9FLAO</name>
<dbReference type="InterPro" id="IPR046947">
    <property type="entry name" value="LytR-like"/>
</dbReference>
<comment type="caution">
    <text evidence="3">The sequence shown here is derived from an EMBL/GenBank/DDBJ whole genome shotgun (WGS) entry which is preliminary data.</text>
</comment>
<accession>A0ABU7XSZ2</accession>
<feature type="transmembrane region" description="Helical" evidence="1">
    <location>
        <begin position="12"/>
        <end position="31"/>
    </location>
</feature>
<feature type="domain" description="HTH LytTR-type" evidence="2">
    <location>
        <begin position="161"/>
        <end position="234"/>
    </location>
</feature>
<dbReference type="SMART" id="SM00850">
    <property type="entry name" value="LytTR"/>
    <property type="match status" value="1"/>
</dbReference>
<dbReference type="PANTHER" id="PTHR37299:SF1">
    <property type="entry name" value="STAGE 0 SPORULATION PROTEIN A HOMOLOG"/>
    <property type="match status" value="1"/>
</dbReference>
<keyword evidence="4" id="KW-1185">Reference proteome</keyword>
<feature type="transmembrane region" description="Helical" evidence="1">
    <location>
        <begin position="43"/>
        <end position="61"/>
    </location>
</feature>
<dbReference type="InterPro" id="IPR007492">
    <property type="entry name" value="LytTR_DNA-bd_dom"/>
</dbReference>
<keyword evidence="1" id="KW-0812">Transmembrane</keyword>
<protein>
    <submittedName>
        <fullName evidence="3">LytTR family transcriptional regulator</fullName>
    </submittedName>
</protein>
<keyword evidence="1" id="KW-0472">Membrane</keyword>
<dbReference type="PANTHER" id="PTHR37299">
    <property type="entry name" value="TRANSCRIPTIONAL REGULATOR-RELATED"/>
    <property type="match status" value="1"/>
</dbReference>